<evidence type="ECO:0008006" key="3">
    <source>
        <dbReference type="Google" id="ProtNLM"/>
    </source>
</evidence>
<name>A0A2N6SEV5_9BACL</name>
<dbReference type="OrthoDB" id="2365336at2"/>
<dbReference type="STRING" id="84135.GCA_001052115_01406"/>
<dbReference type="Gene3D" id="3.40.50.1820">
    <property type="entry name" value="alpha/beta hydrolase"/>
    <property type="match status" value="1"/>
</dbReference>
<dbReference type="InterPro" id="IPR024499">
    <property type="entry name" value="Mbeg1-like"/>
</dbReference>
<protein>
    <recommendedName>
        <fullName evidence="3">DUF2974 domain-containing protein</fullName>
    </recommendedName>
</protein>
<organism evidence="1 2">
    <name type="scientific">Gemella sanguinis</name>
    <dbReference type="NCBI Taxonomy" id="84135"/>
    <lineage>
        <taxon>Bacteria</taxon>
        <taxon>Bacillati</taxon>
        <taxon>Bacillota</taxon>
        <taxon>Bacilli</taxon>
        <taxon>Bacillales</taxon>
        <taxon>Gemellaceae</taxon>
        <taxon>Gemella</taxon>
    </lineage>
</organism>
<proteinExistence type="predicted"/>
<sequence length="798" mass="88709">MAYSDETNMNIAKEEYKNREPGYILNTEDNEYLGTLSDVNDDRTNNGEQIYTYTRTEGSDEIVSPDAPLSEREKVEEITILYRGSTAPGIGADNEDARKDWLNNDVPMAEKIMLGEKGATGQLEASSDYLKEMMEKYPNAKINIYGHSLGSMDAQYALANVTDYSRIKSANIYNGPNIYSTLTEEQKINVSALYDKINNYVDSRDLVGLGYKKGEGTVGKTYNFSGESNGINKIDQHMWGGYRFDSDGNLIDEDGKRVKAWNKPDEIKKLQAEAKNKVRDAAINKVQGLSVDVDHDGKLDAQFGRDKLLTTELMPGSGAGKDIVINFSSLQGLSKNLQGLLEDIKQIRELLTKSTTTNSTVESRKANRTETLEQSIVSYLEQINLIKSIKNLDDFYTKLEGKEKLFSEIANYNTYQFSRQFDWFGFSGFEKWCYRSGASWDYGIVTKLLDSLSKKAGETWDTINKIIVVPGMGPGGTRIIQLNTKTGIAQKGEATINSFKKSIGDTLKGEGIRSAFDDGIANPLSDVLKVELTNVDKMEACINSMIGSVNALAESHRNNDATIEQNWRSNQDVMGGYIVGTIPTDFDTFVKQSNLFDDLEVLKAFDQQVDNTTKSLGDSMITAFSGYLTESKSSVDATHSGLNDTESAASDVIAEFVTEICYKVKLSINFYNTVEACISIASSIKEIKNFIDNIEQEYQETIQTIFNTGNSLPSLKTQLRSYLEEAIYNYSTLSDVVKGQRVIASIMNRIYTQALGFLRLVNENKGKSIEALAERMGEMGTMASHISQVVEQCFGSKA</sequence>
<dbReference type="RefSeq" id="WP_102189846.1">
    <property type="nucleotide sequence ID" value="NZ_PNGT01000004.1"/>
</dbReference>
<accession>A0A2N6SEV5</accession>
<comment type="caution">
    <text evidence="1">The sequence shown here is derived from an EMBL/GenBank/DDBJ whole genome shotgun (WGS) entry which is preliminary data.</text>
</comment>
<reference evidence="1 2" key="1">
    <citation type="submission" date="2017-09" db="EMBL/GenBank/DDBJ databases">
        <title>Bacterial strain isolated from the female urinary microbiota.</title>
        <authorList>
            <person name="Thomas-White K."/>
            <person name="Kumar N."/>
            <person name="Forster S."/>
            <person name="Putonti C."/>
            <person name="Lawley T."/>
            <person name="Wolfe A.J."/>
        </authorList>
    </citation>
    <scope>NUCLEOTIDE SEQUENCE [LARGE SCALE GENOMIC DNA]</scope>
    <source>
        <strain evidence="1 2">UMB0186</strain>
    </source>
</reference>
<dbReference type="EMBL" id="PNGT01000004">
    <property type="protein sequence ID" value="PMC52482.1"/>
    <property type="molecule type" value="Genomic_DNA"/>
</dbReference>
<dbReference type="InterPro" id="IPR029058">
    <property type="entry name" value="AB_hydrolase_fold"/>
</dbReference>
<gene>
    <name evidence="1" type="ORF">CJ218_04995</name>
</gene>
<evidence type="ECO:0000313" key="2">
    <source>
        <dbReference type="Proteomes" id="UP000235670"/>
    </source>
</evidence>
<dbReference type="Pfam" id="PF11187">
    <property type="entry name" value="Mbeg1-like"/>
    <property type="match status" value="1"/>
</dbReference>
<dbReference type="SUPFAM" id="SSF53474">
    <property type="entry name" value="alpha/beta-Hydrolases"/>
    <property type="match status" value="1"/>
</dbReference>
<dbReference type="ESTHER" id="9bacl-a0a2n6sev5">
    <property type="family name" value="Mbeg1-like"/>
</dbReference>
<dbReference type="NCBIfam" id="NF047388">
    <property type="entry name" value="SA1320_fam"/>
    <property type="match status" value="1"/>
</dbReference>
<dbReference type="AlphaFoldDB" id="A0A2N6SEV5"/>
<evidence type="ECO:0000313" key="1">
    <source>
        <dbReference type="EMBL" id="PMC52482.1"/>
    </source>
</evidence>
<dbReference type="Proteomes" id="UP000235670">
    <property type="component" value="Unassembled WGS sequence"/>
</dbReference>